<dbReference type="Ensembl" id="ENSCCRT00020022795.1">
    <property type="protein sequence ID" value="ENSCCRP00020020736.1"/>
    <property type="gene ID" value="ENSCCRG00020009744.1"/>
</dbReference>
<evidence type="ECO:0000256" key="5">
    <source>
        <dbReference type="ARBA" id="ARBA00023030"/>
    </source>
</evidence>
<evidence type="ECO:0000256" key="8">
    <source>
        <dbReference type="ARBA" id="ARBA00023180"/>
    </source>
</evidence>
<evidence type="ECO:0000313" key="11">
    <source>
        <dbReference type="Ensembl" id="ENSCCRP00020020736.1"/>
    </source>
</evidence>
<protein>
    <submittedName>
        <fullName evidence="11">Epithelial mitogen homolog (mouse)</fullName>
    </submittedName>
</protein>
<dbReference type="PRINTS" id="PR00009">
    <property type="entry name" value="EGFTGF"/>
</dbReference>
<evidence type="ECO:0000313" key="12">
    <source>
        <dbReference type="Proteomes" id="UP000694701"/>
    </source>
</evidence>
<dbReference type="Gene3D" id="2.10.25.10">
    <property type="entry name" value="Laminin"/>
    <property type="match status" value="1"/>
</dbReference>
<keyword evidence="7" id="KW-1015">Disulfide bond</keyword>
<feature type="transmembrane region" description="Helical" evidence="9">
    <location>
        <begin position="114"/>
        <end position="136"/>
    </location>
</feature>
<dbReference type="PANTHER" id="PTHR10740:SF10">
    <property type="entry name" value="EPIGEN"/>
    <property type="match status" value="1"/>
</dbReference>
<reference evidence="11" key="1">
    <citation type="submission" date="2025-08" db="UniProtKB">
        <authorList>
            <consortium name="Ensembl"/>
        </authorList>
    </citation>
    <scope>IDENTIFICATION</scope>
</reference>
<dbReference type="GO" id="GO:0045840">
    <property type="term" value="P:positive regulation of mitotic nuclear division"/>
    <property type="evidence" value="ECO:0007669"/>
    <property type="project" value="TreeGrafter"/>
</dbReference>
<comment type="subcellular location">
    <subcellularLocation>
        <location evidence="1">Membrane</location>
        <topology evidence="1">Single-pass type I membrane protein</topology>
    </subcellularLocation>
</comment>
<dbReference type="Proteomes" id="UP000694701">
    <property type="component" value="Unplaced"/>
</dbReference>
<evidence type="ECO:0000259" key="10">
    <source>
        <dbReference type="PROSITE" id="PS00022"/>
    </source>
</evidence>
<dbReference type="GO" id="GO:0007173">
    <property type="term" value="P:epidermal growth factor receptor signaling pathway"/>
    <property type="evidence" value="ECO:0007669"/>
    <property type="project" value="TreeGrafter"/>
</dbReference>
<feature type="domain" description="EGF-like" evidence="10">
    <location>
        <begin position="87"/>
        <end position="98"/>
    </location>
</feature>
<keyword evidence="3 9" id="KW-0812">Transmembrane</keyword>
<dbReference type="SUPFAM" id="SSF57196">
    <property type="entry name" value="EGF/Laminin"/>
    <property type="match status" value="1"/>
</dbReference>
<accession>A0A8C2D2T7</accession>
<evidence type="ECO:0000256" key="6">
    <source>
        <dbReference type="ARBA" id="ARBA00023136"/>
    </source>
</evidence>
<name>A0A8C2D2T7_CYPCA</name>
<keyword evidence="2" id="KW-0245">EGF-like domain</keyword>
<dbReference type="GO" id="GO:0008083">
    <property type="term" value="F:growth factor activity"/>
    <property type="evidence" value="ECO:0007669"/>
    <property type="project" value="UniProtKB-KW"/>
</dbReference>
<dbReference type="GO" id="GO:0005154">
    <property type="term" value="F:epidermal growth factor receptor binding"/>
    <property type="evidence" value="ECO:0007669"/>
    <property type="project" value="TreeGrafter"/>
</dbReference>
<sequence length="156" mass="16727">MVLLIVSMLCVKNAKNAGSLACGHKSECLSIKITILNCLGVCVGVLSAGSGEEPRVLAIQRPCGPEHEGFCFKGACSYFSDLDTPICRCDKMFSGMRCEHAILDTHQLSSPEEVIGISCGVVLILGSIIGLMYCCLKKRCQKSSPPYKNYGSENSV</sequence>
<keyword evidence="8" id="KW-0325">Glycoprotein</keyword>
<dbReference type="PROSITE" id="PS00022">
    <property type="entry name" value="EGF_1"/>
    <property type="match status" value="1"/>
</dbReference>
<evidence type="ECO:0000256" key="9">
    <source>
        <dbReference type="SAM" id="Phobius"/>
    </source>
</evidence>
<dbReference type="GO" id="GO:0008284">
    <property type="term" value="P:positive regulation of cell population proliferation"/>
    <property type="evidence" value="ECO:0007669"/>
    <property type="project" value="TreeGrafter"/>
</dbReference>
<keyword evidence="6 9" id="KW-0472">Membrane</keyword>
<evidence type="ECO:0000256" key="7">
    <source>
        <dbReference type="ARBA" id="ARBA00023157"/>
    </source>
</evidence>
<dbReference type="PANTHER" id="PTHR10740">
    <property type="entry name" value="TRANSFORMING GROWTH FACTOR ALPHA"/>
    <property type="match status" value="1"/>
</dbReference>
<evidence type="ECO:0000256" key="3">
    <source>
        <dbReference type="ARBA" id="ARBA00022692"/>
    </source>
</evidence>
<keyword evidence="5" id="KW-0339">Growth factor</keyword>
<dbReference type="InterPro" id="IPR000742">
    <property type="entry name" value="EGF"/>
</dbReference>
<evidence type="ECO:0000256" key="2">
    <source>
        <dbReference type="ARBA" id="ARBA00022536"/>
    </source>
</evidence>
<proteinExistence type="predicted"/>
<keyword evidence="4 9" id="KW-1133">Transmembrane helix</keyword>
<dbReference type="GO" id="GO:0016020">
    <property type="term" value="C:membrane"/>
    <property type="evidence" value="ECO:0007669"/>
    <property type="project" value="UniProtKB-SubCell"/>
</dbReference>
<dbReference type="AlphaFoldDB" id="A0A8C2D2T7"/>
<dbReference type="GO" id="GO:0005615">
    <property type="term" value="C:extracellular space"/>
    <property type="evidence" value="ECO:0007669"/>
    <property type="project" value="TreeGrafter"/>
</dbReference>
<organism evidence="11 12">
    <name type="scientific">Cyprinus carpio</name>
    <name type="common">Common carp</name>
    <dbReference type="NCBI Taxonomy" id="7962"/>
    <lineage>
        <taxon>Eukaryota</taxon>
        <taxon>Metazoa</taxon>
        <taxon>Chordata</taxon>
        <taxon>Craniata</taxon>
        <taxon>Vertebrata</taxon>
        <taxon>Euteleostomi</taxon>
        <taxon>Actinopterygii</taxon>
        <taxon>Neopterygii</taxon>
        <taxon>Teleostei</taxon>
        <taxon>Ostariophysi</taxon>
        <taxon>Cypriniformes</taxon>
        <taxon>Cyprinidae</taxon>
        <taxon>Cyprininae</taxon>
        <taxon>Cyprinus</taxon>
    </lineage>
</organism>
<evidence type="ECO:0000256" key="1">
    <source>
        <dbReference type="ARBA" id="ARBA00004479"/>
    </source>
</evidence>
<evidence type="ECO:0000256" key="4">
    <source>
        <dbReference type="ARBA" id="ARBA00022989"/>
    </source>
</evidence>